<reference evidence="1" key="1">
    <citation type="submission" date="2022-04" db="EMBL/GenBank/DDBJ databases">
        <title>Complete genome of Bacillus.</title>
        <authorList>
            <person name="Kong X."/>
            <person name="Hou M."/>
        </authorList>
    </citation>
    <scope>NUCLEOTIDE SEQUENCE</scope>
    <source>
        <strain evidence="1">A78.1</strain>
    </source>
</reference>
<name>A0ACD3ZXE4_9BACI</name>
<dbReference type="EMBL" id="CP096590">
    <property type="protein sequence ID" value="UPV78564.1"/>
    <property type="molecule type" value="Genomic_DNA"/>
</dbReference>
<accession>A0ACD3ZXE4</accession>
<gene>
    <name evidence="1" type="ORF">M0696_17410</name>
</gene>
<sequence length="92" mass="10349">MRKLLISVCLLFLVGSLISGFMFYQKKQETIKATDSLIEDDQKSGTEVDQLMNQLQNDQNQDAYLLSSVGLLILSGITGGVLWISRRRNEPN</sequence>
<protein>
    <submittedName>
        <fullName evidence="1">Uncharacterized protein</fullName>
    </submittedName>
</protein>
<keyword evidence="2" id="KW-1185">Reference proteome</keyword>
<dbReference type="Proteomes" id="UP000830837">
    <property type="component" value="Chromosome"/>
</dbReference>
<evidence type="ECO:0000313" key="2">
    <source>
        <dbReference type="Proteomes" id="UP000830837"/>
    </source>
</evidence>
<evidence type="ECO:0000313" key="1">
    <source>
        <dbReference type="EMBL" id="UPV78564.1"/>
    </source>
</evidence>
<proteinExistence type="predicted"/>
<organism evidence="1 2">
    <name type="scientific">Bacillus rugosus</name>
    <dbReference type="NCBI Taxonomy" id="2715209"/>
    <lineage>
        <taxon>Bacteria</taxon>
        <taxon>Bacillati</taxon>
        <taxon>Bacillota</taxon>
        <taxon>Bacilli</taxon>
        <taxon>Bacillales</taxon>
        <taxon>Bacillaceae</taxon>
        <taxon>Bacillus</taxon>
    </lineage>
</organism>